<keyword evidence="1" id="KW-1133">Transmembrane helix</keyword>
<organism evidence="2 3">
    <name type="scientific">Botrytis fragariae</name>
    <dbReference type="NCBI Taxonomy" id="1964551"/>
    <lineage>
        <taxon>Eukaryota</taxon>
        <taxon>Fungi</taxon>
        <taxon>Dikarya</taxon>
        <taxon>Ascomycota</taxon>
        <taxon>Pezizomycotina</taxon>
        <taxon>Leotiomycetes</taxon>
        <taxon>Helotiales</taxon>
        <taxon>Sclerotiniaceae</taxon>
        <taxon>Botrytis</taxon>
    </lineage>
</organism>
<keyword evidence="3" id="KW-1185">Reference proteome</keyword>
<name>A0A8H6EHD4_9HELO</name>
<comment type="caution">
    <text evidence="2">The sequence shown here is derived from an EMBL/GenBank/DDBJ whole genome shotgun (WGS) entry which is preliminary data.</text>
</comment>
<keyword evidence="1" id="KW-0812">Transmembrane</keyword>
<accession>A0A8H6EHD4</accession>
<protein>
    <submittedName>
        <fullName evidence="2">Uncharacterized protein</fullName>
    </submittedName>
</protein>
<evidence type="ECO:0000256" key="1">
    <source>
        <dbReference type="SAM" id="Phobius"/>
    </source>
</evidence>
<keyword evidence="1" id="KW-0472">Membrane</keyword>
<evidence type="ECO:0000313" key="3">
    <source>
        <dbReference type="Proteomes" id="UP000531561"/>
    </source>
</evidence>
<dbReference type="EMBL" id="JABFCT010000011">
    <property type="protein sequence ID" value="KAF5871950.1"/>
    <property type="molecule type" value="Genomic_DNA"/>
</dbReference>
<sequence>MRLTCPRVNEAAGWGPKSIIHIPPLGKSPVRSAFLDIRRSYRKPGTAIFSIVIFSVMVAETIKATVLIFVLVLSFDSRIPIIATRSDAVVQCRDVVFFMP</sequence>
<evidence type="ECO:0000313" key="2">
    <source>
        <dbReference type="EMBL" id="KAF5871950.1"/>
    </source>
</evidence>
<dbReference type="RefSeq" id="XP_037190897.1">
    <property type="nucleotide sequence ID" value="XM_037339331.1"/>
</dbReference>
<dbReference type="Proteomes" id="UP000531561">
    <property type="component" value="Unassembled WGS sequence"/>
</dbReference>
<dbReference type="GeneID" id="59263023"/>
<gene>
    <name evidence="2" type="ORF">Bfra_008976</name>
</gene>
<reference evidence="2 3" key="1">
    <citation type="journal article" date="2020" name="Phytopathology">
        <title>A high-quality genome resource of Botrytis fragariae, a new and rapidly spreading fungal pathogen causing strawberry gray mold in the U.S.A.</title>
        <authorList>
            <person name="Wu Y."/>
            <person name="Saski C.A."/>
            <person name="Schnabel G."/>
            <person name="Xiao S."/>
            <person name="Hu M."/>
        </authorList>
    </citation>
    <scope>NUCLEOTIDE SEQUENCE [LARGE SCALE GENOMIC DNA]</scope>
    <source>
        <strain evidence="2 3">BVB16</strain>
    </source>
</reference>
<dbReference type="AlphaFoldDB" id="A0A8H6EHD4"/>
<feature type="transmembrane region" description="Helical" evidence="1">
    <location>
        <begin position="47"/>
        <end position="75"/>
    </location>
</feature>
<proteinExistence type="predicted"/>